<feature type="non-terminal residue" evidence="4">
    <location>
        <position position="183"/>
    </location>
</feature>
<dbReference type="InterPro" id="IPR035979">
    <property type="entry name" value="RBD_domain_sf"/>
</dbReference>
<keyword evidence="1 2" id="KW-0694">RNA-binding</keyword>
<evidence type="ECO:0000256" key="2">
    <source>
        <dbReference type="PROSITE-ProRule" id="PRU00176"/>
    </source>
</evidence>
<accession>A0A8S1J5E6</accession>
<dbReference type="Pfam" id="PF00076">
    <property type="entry name" value="RRM_1"/>
    <property type="match status" value="1"/>
</dbReference>
<dbReference type="Gene3D" id="3.30.70.330">
    <property type="match status" value="1"/>
</dbReference>
<keyword evidence="5" id="KW-1185">Reference proteome</keyword>
<dbReference type="Proteomes" id="UP000708148">
    <property type="component" value="Unassembled WGS sequence"/>
</dbReference>
<dbReference type="InterPro" id="IPR012677">
    <property type="entry name" value="Nucleotide-bd_a/b_plait_sf"/>
</dbReference>
<comment type="caution">
    <text evidence="4">The sequence shown here is derived from an EMBL/GenBank/DDBJ whole genome shotgun (WGS) entry which is preliminary data.</text>
</comment>
<dbReference type="PANTHER" id="PTHR48024:SF56">
    <property type="entry name" value="HETEROGENEOUS NUCLEAR RIBONUCLEOPROTEIN A0"/>
    <property type="match status" value="1"/>
</dbReference>
<dbReference type="InterPro" id="IPR050886">
    <property type="entry name" value="RNA-binding_reg"/>
</dbReference>
<dbReference type="InterPro" id="IPR000504">
    <property type="entry name" value="RRM_dom"/>
</dbReference>
<dbReference type="EMBL" id="CAJHUC010001540">
    <property type="protein sequence ID" value="CAD7701449.1"/>
    <property type="molecule type" value="Genomic_DNA"/>
</dbReference>
<evidence type="ECO:0000313" key="5">
    <source>
        <dbReference type="Proteomes" id="UP000708148"/>
    </source>
</evidence>
<evidence type="ECO:0000259" key="3">
    <source>
        <dbReference type="PROSITE" id="PS50102"/>
    </source>
</evidence>
<dbReference type="SUPFAM" id="SSF54928">
    <property type="entry name" value="RNA-binding domain, RBD"/>
    <property type="match status" value="2"/>
</dbReference>
<dbReference type="PROSITE" id="PS50102">
    <property type="entry name" value="RRM"/>
    <property type="match status" value="1"/>
</dbReference>
<evidence type="ECO:0000313" key="4">
    <source>
        <dbReference type="EMBL" id="CAD7701449.1"/>
    </source>
</evidence>
<dbReference type="GO" id="GO:0003723">
    <property type="term" value="F:RNA binding"/>
    <property type="evidence" value="ECO:0007669"/>
    <property type="project" value="UniProtKB-UniRule"/>
</dbReference>
<name>A0A8S1J5E6_9CHLO</name>
<proteinExistence type="predicted"/>
<dbReference type="AlphaFoldDB" id="A0A8S1J5E6"/>
<evidence type="ECO:0000256" key="1">
    <source>
        <dbReference type="ARBA" id="ARBA00022884"/>
    </source>
</evidence>
<dbReference type="PANTHER" id="PTHR48024">
    <property type="entry name" value="GEO13361P1-RELATED"/>
    <property type="match status" value="1"/>
</dbReference>
<dbReference type="OrthoDB" id="439808at2759"/>
<feature type="domain" description="RRM" evidence="3">
    <location>
        <begin position="1"/>
        <end position="61"/>
    </location>
</feature>
<sequence length="183" mass="19868">MLQAAFEPYGQVQHVKVIRDKGVAYVKFEKASSGALAMENLNGAVLNNGRGPKVKVLLAESPNARNSPHTQRQLDLELAFDPDNVPPRSRLFLVVPKTADPQAIKEDMGKCADLEYCKTDLIASKGVVFCKFLKASAALKTMEGICDAGMLCGYKVKCMLAEPKSKNPRMEGLMHAGFGPSVQ</sequence>
<protein>
    <recommendedName>
        <fullName evidence="3">RRM domain-containing protein</fullName>
    </recommendedName>
</protein>
<organism evidence="4 5">
    <name type="scientific">Ostreobium quekettii</name>
    <dbReference type="NCBI Taxonomy" id="121088"/>
    <lineage>
        <taxon>Eukaryota</taxon>
        <taxon>Viridiplantae</taxon>
        <taxon>Chlorophyta</taxon>
        <taxon>core chlorophytes</taxon>
        <taxon>Ulvophyceae</taxon>
        <taxon>TCBD clade</taxon>
        <taxon>Bryopsidales</taxon>
        <taxon>Ostreobineae</taxon>
        <taxon>Ostreobiaceae</taxon>
        <taxon>Ostreobium</taxon>
    </lineage>
</organism>
<gene>
    <name evidence="4" type="ORF">OSTQU699_LOCUS6808</name>
</gene>
<reference evidence="4" key="1">
    <citation type="submission" date="2020-12" db="EMBL/GenBank/DDBJ databases">
        <authorList>
            <person name="Iha C."/>
        </authorList>
    </citation>
    <scope>NUCLEOTIDE SEQUENCE</scope>
</reference>